<dbReference type="OrthoDB" id="1405469at2759"/>
<dbReference type="Proteomes" id="UP000594262">
    <property type="component" value="Unplaced"/>
</dbReference>
<dbReference type="SUPFAM" id="SSF56112">
    <property type="entry name" value="Protein kinase-like (PK-like)"/>
    <property type="match status" value="1"/>
</dbReference>
<dbReference type="GO" id="GO:0005741">
    <property type="term" value="C:mitochondrial outer membrane"/>
    <property type="evidence" value="ECO:0007669"/>
    <property type="project" value="UniProtKB-SubCell"/>
</dbReference>
<name>A0A7M5TUF0_9CNID</name>
<dbReference type="PROSITE" id="PS00108">
    <property type="entry name" value="PROTEIN_KINASE_ST"/>
    <property type="match status" value="1"/>
</dbReference>
<dbReference type="EC" id="2.7.11.1" evidence="5"/>
<reference evidence="20" key="1">
    <citation type="submission" date="2021-01" db="UniProtKB">
        <authorList>
            <consortium name="EnsemblMetazoa"/>
        </authorList>
    </citation>
    <scope>IDENTIFICATION</scope>
</reference>
<evidence type="ECO:0000259" key="19">
    <source>
        <dbReference type="PROSITE" id="PS50011"/>
    </source>
</evidence>
<evidence type="ECO:0000313" key="21">
    <source>
        <dbReference type="Proteomes" id="UP000594262"/>
    </source>
</evidence>
<dbReference type="AlphaFoldDB" id="A0A7M5TUF0"/>
<keyword evidence="13" id="KW-0067">ATP-binding</keyword>
<keyword evidence="12" id="KW-0999">Mitochondrion inner membrane</keyword>
<dbReference type="InterPro" id="IPR008271">
    <property type="entry name" value="Ser/Thr_kinase_AS"/>
</dbReference>
<keyword evidence="9" id="KW-0547">Nucleotide-binding</keyword>
<evidence type="ECO:0000256" key="9">
    <source>
        <dbReference type="ARBA" id="ARBA00022741"/>
    </source>
</evidence>
<keyword evidence="15" id="KW-0809">Transit peptide</keyword>
<dbReference type="EnsemblMetazoa" id="CLYHEMT002048.1">
    <property type="protein sequence ID" value="CLYHEMP002048.1"/>
    <property type="gene ID" value="CLYHEMG002048"/>
</dbReference>
<dbReference type="GO" id="GO:0004674">
    <property type="term" value="F:protein serine/threonine kinase activity"/>
    <property type="evidence" value="ECO:0007669"/>
    <property type="project" value="UniProtKB-KW"/>
</dbReference>
<evidence type="ECO:0000256" key="12">
    <source>
        <dbReference type="ARBA" id="ARBA00022792"/>
    </source>
</evidence>
<feature type="domain" description="Protein kinase" evidence="19">
    <location>
        <begin position="132"/>
        <end position="439"/>
    </location>
</feature>
<dbReference type="SMART" id="SM00220">
    <property type="entry name" value="S_TKc"/>
    <property type="match status" value="1"/>
</dbReference>
<dbReference type="GO" id="GO:0000422">
    <property type="term" value="P:autophagy of mitochondrion"/>
    <property type="evidence" value="ECO:0007669"/>
    <property type="project" value="TreeGrafter"/>
</dbReference>
<evidence type="ECO:0000256" key="4">
    <source>
        <dbReference type="ARBA" id="ARBA00004572"/>
    </source>
</evidence>
<evidence type="ECO:0000256" key="15">
    <source>
        <dbReference type="ARBA" id="ARBA00022946"/>
    </source>
</evidence>
<evidence type="ECO:0000256" key="18">
    <source>
        <dbReference type="ARBA" id="ARBA00048679"/>
    </source>
</evidence>
<keyword evidence="14" id="KW-0460">Magnesium</keyword>
<evidence type="ECO:0000256" key="17">
    <source>
        <dbReference type="ARBA" id="ARBA00047899"/>
    </source>
</evidence>
<dbReference type="PANTHER" id="PTHR22972">
    <property type="entry name" value="SERINE/THREONINE PROTEIN KINASE"/>
    <property type="match status" value="1"/>
</dbReference>
<dbReference type="InterPro" id="IPR000719">
    <property type="entry name" value="Prot_kinase_dom"/>
</dbReference>
<dbReference type="GO" id="GO:0005743">
    <property type="term" value="C:mitochondrial inner membrane"/>
    <property type="evidence" value="ECO:0007669"/>
    <property type="project" value="UniProtKB-SubCell"/>
</dbReference>
<keyword evidence="10" id="KW-0418">Kinase</keyword>
<evidence type="ECO:0000256" key="13">
    <source>
        <dbReference type="ARBA" id="ARBA00022840"/>
    </source>
</evidence>
<proteinExistence type="predicted"/>
<dbReference type="GeneID" id="136823776"/>
<evidence type="ECO:0000256" key="3">
    <source>
        <dbReference type="ARBA" id="ARBA00004514"/>
    </source>
</evidence>
<evidence type="ECO:0000256" key="10">
    <source>
        <dbReference type="ARBA" id="ARBA00022777"/>
    </source>
</evidence>
<comment type="catalytic activity">
    <reaction evidence="17">
        <text>L-threonyl-[protein] + ATP = O-phospho-L-threonyl-[protein] + ADP + H(+)</text>
        <dbReference type="Rhea" id="RHEA:46608"/>
        <dbReference type="Rhea" id="RHEA-COMP:11060"/>
        <dbReference type="Rhea" id="RHEA-COMP:11605"/>
        <dbReference type="ChEBI" id="CHEBI:15378"/>
        <dbReference type="ChEBI" id="CHEBI:30013"/>
        <dbReference type="ChEBI" id="CHEBI:30616"/>
        <dbReference type="ChEBI" id="CHEBI:61977"/>
        <dbReference type="ChEBI" id="CHEBI:456216"/>
        <dbReference type="EC" id="2.7.11.1"/>
    </reaction>
</comment>
<keyword evidence="12" id="KW-0472">Membrane</keyword>
<dbReference type="InterPro" id="IPR051511">
    <property type="entry name" value="MitoQC_Scaffold_Kinases"/>
</dbReference>
<keyword evidence="8" id="KW-0479">Metal-binding</keyword>
<evidence type="ECO:0000256" key="7">
    <source>
        <dbReference type="ARBA" id="ARBA00022679"/>
    </source>
</evidence>
<dbReference type="GO" id="GO:0005524">
    <property type="term" value="F:ATP binding"/>
    <property type="evidence" value="ECO:0007669"/>
    <property type="project" value="UniProtKB-KW"/>
</dbReference>
<keyword evidence="7" id="KW-0808">Transferase</keyword>
<evidence type="ECO:0000256" key="11">
    <source>
        <dbReference type="ARBA" id="ARBA00022787"/>
    </source>
</evidence>
<keyword evidence="16" id="KW-0496">Mitochondrion</keyword>
<dbReference type="GO" id="GO:0005829">
    <property type="term" value="C:cytosol"/>
    <property type="evidence" value="ECO:0007669"/>
    <property type="project" value="UniProtKB-SubCell"/>
</dbReference>
<keyword evidence="6" id="KW-0723">Serine/threonine-protein kinase</keyword>
<evidence type="ECO:0000256" key="14">
    <source>
        <dbReference type="ARBA" id="ARBA00022842"/>
    </source>
</evidence>
<sequence>MSVARVGRALWRGVQQVIKAGPKSELTGIQKVQHQRQYFWENVAKTFPTENLAANARAQALKTFLRKSGQRIALASFVGFKLADHVETVPSDGMPDLSFLFQAFQGGFQVSKETNNEQSSSTEDYPSQITEYEIKERLGKPSSCGAVYNATHNEKEVAVKMMFNVNTRSDSSVDHVIMKRFQREYQVLNSPNKDLPEHPNIIKMLKVFVDKTIQMEDSLQMYPYMMPKSLFPDGIGRSKTIYLVMPKYSNSLRGYLNENPNLPFKARQNMFCQLLEGVAHLENNNISHRDMKTDNIMIKASSTSDHVELVIIDFGSCYDGRDTNMRLPFQSDYVDRGGNPALMAPEILRAKPGMDVYLDYSKADAWAVGSIAYEIFGMKNPLYVKDPLDKPIPPLRSGDIVTDFVVGKLLTVDCNERFTANDAANLLSLYNNDCPMDWFSPYHELSPLELSRFLLGKAFETHRKPSTPSSKLFETMASRTSIEEIVKSFELLHV</sequence>
<comment type="cofactor">
    <cofactor evidence="1">
        <name>Mg(2+)</name>
        <dbReference type="ChEBI" id="CHEBI:18420"/>
    </cofactor>
</comment>
<dbReference type="InterPro" id="IPR011009">
    <property type="entry name" value="Kinase-like_dom_sf"/>
</dbReference>
<comment type="subcellular location">
    <subcellularLocation>
        <location evidence="3">Cytoplasm</location>
        <location evidence="3">Cytosol</location>
    </subcellularLocation>
    <subcellularLocation>
        <location evidence="2">Mitochondrion inner membrane</location>
        <topology evidence="2">Single-pass membrane protein</topology>
    </subcellularLocation>
    <subcellularLocation>
        <location evidence="4">Mitochondrion outer membrane</location>
        <topology evidence="4">Single-pass membrane protein</topology>
    </subcellularLocation>
</comment>
<keyword evidence="21" id="KW-1185">Reference proteome</keyword>
<evidence type="ECO:0000256" key="16">
    <source>
        <dbReference type="ARBA" id="ARBA00023128"/>
    </source>
</evidence>
<evidence type="ECO:0000256" key="6">
    <source>
        <dbReference type="ARBA" id="ARBA00022527"/>
    </source>
</evidence>
<keyword evidence="11" id="KW-1000">Mitochondrion outer membrane</keyword>
<comment type="catalytic activity">
    <reaction evidence="18">
        <text>L-seryl-[protein] + ATP = O-phospho-L-seryl-[protein] + ADP + H(+)</text>
        <dbReference type="Rhea" id="RHEA:17989"/>
        <dbReference type="Rhea" id="RHEA-COMP:9863"/>
        <dbReference type="Rhea" id="RHEA-COMP:11604"/>
        <dbReference type="ChEBI" id="CHEBI:15378"/>
        <dbReference type="ChEBI" id="CHEBI:29999"/>
        <dbReference type="ChEBI" id="CHEBI:30616"/>
        <dbReference type="ChEBI" id="CHEBI:83421"/>
        <dbReference type="ChEBI" id="CHEBI:456216"/>
        <dbReference type="EC" id="2.7.11.1"/>
    </reaction>
</comment>
<dbReference type="PANTHER" id="PTHR22972:SF7">
    <property type="entry name" value="SERINE_THREONINE-PROTEIN KINASE PINK1, MITOCHONDRIAL"/>
    <property type="match status" value="1"/>
</dbReference>
<dbReference type="GO" id="GO:0042981">
    <property type="term" value="P:regulation of apoptotic process"/>
    <property type="evidence" value="ECO:0007669"/>
    <property type="project" value="TreeGrafter"/>
</dbReference>
<evidence type="ECO:0000256" key="8">
    <source>
        <dbReference type="ARBA" id="ARBA00022723"/>
    </source>
</evidence>
<accession>A0A7M5TUF0</accession>
<dbReference type="Pfam" id="PF00069">
    <property type="entry name" value="Pkinase"/>
    <property type="match status" value="1"/>
</dbReference>
<dbReference type="GO" id="GO:0046872">
    <property type="term" value="F:metal ion binding"/>
    <property type="evidence" value="ECO:0007669"/>
    <property type="project" value="UniProtKB-KW"/>
</dbReference>
<evidence type="ECO:0000256" key="5">
    <source>
        <dbReference type="ARBA" id="ARBA00012513"/>
    </source>
</evidence>
<evidence type="ECO:0000256" key="1">
    <source>
        <dbReference type="ARBA" id="ARBA00001946"/>
    </source>
</evidence>
<dbReference type="Gene3D" id="3.30.200.20">
    <property type="entry name" value="Phosphorylase Kinase, domain 1"/>
    <property type="match status" value="1"/>
</dbReference>
<evidence type="ECO:0000256" key="2">
    <source>
        <dbReference type="ARBA" id="ARBA00004434"/>
    </source>
</evidence>
<dbReference type="RefSeq" id="XP_066936046.1">
    <property type="nucleotide sequence ID" value="XM_067079945.1"/>
</dbReference>
<organism evidence="20 21">
    <name type="scientific">Clytia hemisphaerica</name>
    <dbReference type="NCBI Taxonomy" id="252671"/>
    <lineage>
        <taxon>Eukaryota</taxon>
        <taxon>Metazoa</taxon>
        <taxon>Cnidaria</taxon>
        <taxon>Hydrozoa</taxon>
        <taxon>Hydroidolina</taxon>
        <taxon>Leptothecata</taxon>
        <taxon>Obeliida</taxon>
        <taxon>Clytiidae</taxon>
        <taxon>Clytia</taxon>
    </lineage>
</organism>
<protein>
    <recommendedName>
        <fullName evidence="5">non-specific serine/threonine protein kinase</fullName>
        <ecNumber evidence="5">2.7.11.1</ecNumber>
    </recommendedName>
</protein>
<dbReference type="GO" id="GO:0090141">
    <property type="term" value="P:positive regulation of mitochondrial fission"/>
    <property type="evidence" value="ECO:0007669"/>
    <property type="project" value="TreeGrafter"/>
</dbReference>
<evidence type="ECO:0000313" key="20">
    <source>
        <dbReference type="EnsemblMetazoa" id="CLYHEMP002048.1"/>
    </source>
</evidence>
<dbReference type="Gene3D" id="1.10.510.10">
    <property type="entry name" value="Transferase(Phosphotransferase) domain 1"/>
    <property type="match status" value="1"/>
</dbReference>
<dbReference type="PROSITE" id="PS50011">
    <property type="entry name" value="PROTEIN_KINASE_DOM"/>
    <property type="match status" value="1"/>
</dbReference>